<dbReference type="InterPro" id="IPR007037">
    <property type="entry name" value="SIP_rossman_dom"/>
</dbReference>
<dbReference type="RefSeq" id="WP_066604560.1">
    <property type="nucleotide sequence ID" value="NZ_FORY01000007.1"/>
</dbReference>
<dbReference type="OrthoDB" id="9814826at2"/>
<dbReference type="SUPFAM" id="SSF63380">
    <property type="entry name" value="Riboflavin synthase domain-like"/>
    <property type="match status" value="1"/>
</dbReference>
<evidence type="ECO:0000313" key="4">
    <source>
        <dbReference type="Proteomes" id="UP000183299"/>
    </source>
</evidence>
<dbReference type="Pfam" id="PF04954">
    <property type="entry name" value="SIP"/>
    <property type="match status" value="1"/>
</dbReference>
<reference evidence="3 4" key="1">
    <citation type="submission" date="2016-10" db="EMBL/GenBank/DDBJ databases">
        <authorList>
            <person name="de Groot N.N."/>
        </authorList>
    </citation>
    <scope>NUCLEOTIDE SEQUENCE [LARGE SCALE GENOMIC DNA]</scope>
    <source>
        <strain evidence="3 4">CGMCC 1.8891</strain>
    </source>
</reference>
<sequence>MTAPITRRVRHELKFRDLTVAQKERLTPHMIRVTLKGETLSDFVSSSFDDHVKVFIPTDGDPAKRDYTPRQYDTNAQELVLDFADHGEGPAASWARAAKAGDTLQIAGPRGSRVIEGEIAHWVLIGDETALPAMGRKLEDLPAGVKVTMIAAVPGPEDEQTIDTQTDATIHWLHRPLEQAAEARPFLDALANVDLTPRTFVWIATEAGIAKKLREALLAQGHPLPWLKAAGYWVNGEAEASVKDFDAPTPDHAAPKG</sequence>
<dbReference type="Proteomes" id="UP000183299">
    <property type="component" value="Unassembled WGS sequence"/>
</dbReference>
<dbReference type="GeneID" id="98665067"/>
<dbReference type="Pfam" id="PF08021">
    <property type="entry name" value="FAD_binding_9"/>
    <property type="match status" value="1"/>
</dbReference>
<dbReference type="InterPro" id="IPR013113">
    <property type="entry name" value="SIP_FAD-bd"/>
</dbReference>
<dbReference type="InterPro" id="IPR039261">
    <property type="entry name" value="FNR_nucleotide-bd"/>
</dbReference>
<gene>
    <name evidence="3" type="ORF">SAMN04488138_10766</name>
</gene>
<protein>
    <submittedName>
        <fullName evidence="3">NADPH-dependent ferric siderophore reductase, contains FAD-binding and SIP domains</fullName>
    </submittedName>
</protein>
<proteinExistence type="inferred from homology"/>
<dbReference type="EMBL" id="FORY01000007">
    <property type="protein sequence ID" value="SFJ61723.1"/>
    <property type="molecule type" value="Genomic_DNA"/>
</dbReference>
<evidence type="ECO:0000259" key="2">
    <source>
        <dbReference type="PROSITE" id="PS51384"/>
    </source>
</evidence>
<dbReference type="Gene3D" id="3.40.50.80">
    <property type="entry name" value="Nucleotide-binding domain of ferredoxin-NADP reductase (FNR) module"/>
    <property type="match status" value="1"/>
</dbReference>
<dbReference type="STRING" id="576117.SAMN04488138_10766"/>
<dbReference type="CDD" id="cd06193">
    <property type="entry name" value="siderophore_interacting"/>
    <property type="match status" value="1"/>
</dbReference>
<dbReference type="PROSITE" id="PS51384">
    <property type="entry name" value="FAD_FR"/>
    <property type="match status" value="1"/>
</dbReference>
<keyword evidence="4" id="KW-1185">Reference proteome</keyword>
<dbReference type="InterPro" id="IPR039374">
    <property type="entry name" value="SIP_fam"/>
</dbReference>
<name>A0A1I3STK6_9RHOB</name>
<dbReference type="PANTHER" id="PTHR30157">
    <property type="entry name" value="FERRIC REDUCTASE, NADPH-DEPENDENT"/>
    <property type="match status" value="1"/>
</dbReference>
<dbReference type="InterPro" id="IPR017938">
    <property type="entry name" value="Riboflavin_synthase-like_b-brl"/>
</dbReference>
<evidence type="ECO:0000313" key="3">
    <source>
        <dbReference type="EMBL" id="SFJ61723.1"/>
    </source>
</evidence>
<organism evidence="3 4">
    <name type="scientific">Celeribacter halophilus</name>
    <dbReference type="NCBI Taxonomy" id="576117"/>
    <lineage>
        <taxon>Bacteria</taxon>
        <taxon>Pseudomonadati</taxon>
        <taxon>Pseudomonadota</taxon>
        <taxon>Alphaproteobacteria</taxon>
        <taxon>Rhodobacterales</taxon>
        <taxon>Roseobacteraceae</taxon>
        <taxon>Celeribacter</taxon>
    </lineage>
</organism>
<comment type="similarity">
    <text evidence="1">Belongs to the SIP oxidoreductase family.</text>
</comment>
<evidence type="ECO:0000256" key="1">
    <source>
        <dbReference type="ARBA" id="ARBA00035644"/>
    </source>
</evidence>
<accession>A0A1I3STK6</accession>
<dbReference type="GO" id="GO:0016491">
    <property type="term" value="F:oxidoreductase activity"/>
    <property type="evidence" value="ECO:0007669"/>
    <property type="project" value="InterPro"/>
</dbReference>
<feature type="domain" description="FAD-binding FR-type" evidence="2">
    <location>
        <begin position="13"/>
        <end position="116"/>
    </location>
</feature>
<dbReference type="PANTHER" id="PTHR30157:SF0">
    <property type="entry name" value="NADPH-DEPENDENT FERRIC-CHELATE REDUCTASE"/>
    <property type="match status" value="1"/>
</dbReference>
<dbReference type="InterPro" id="IPR017927">
    <property type="entry name" value="FAD-bd_FR_type"/>
</dbReference>
<dbReference type="Gene3D" id="2.40.30.10">
    <property type="entry name" value="Translation factors"/>
    <property type="match status" value="1"/>
</dbReference>
<dbReference type="AlphaFoldDB" id="A0A1I3STK6"/>